<dbReference type="Proteomes" id="UP000235803">
    <property type="component" value="Unassembled WGS sequence"/>
</dbReference>
<protein>
    <recommendedName>
        <fullName evidence="5">C4-dicarboxylate ABC transporter substrate-binding protein</fullName>
    </recommendedName>
</protein>
<feature type="signal peptide" evidence="2">
    <location>
        <begin position="1"/>
        <end position="37"/>
    </location>
</feature>
<dbReference type="InterPro" id="IPR038404">
    <property type="entry name" value="TRAP_DctP_sf"/>
</dbReference>
<reference evidence="3 4" key="1">
    <citation type="submission" date="2018-01" db="EMBL/GenBank/DDBJ databases">
        <title>Halomonas endophytica sp. nov., isolated from storage liquid in the stems of Populus euphratica.</title>
        <authorList>
            <person name="Chen C."/>
        </authorList>
    </citation>
    <scope>NUCLEOTIDE SEQUENCE [LARGE SCALE GENOMIC DNA]</scope>
    <source>
        <strain evidence="3 4">MC28</strain>
    </source>
</reference>
<organism evidence="3 4">
    <name type="scientific">Billgrantia endophytica</name>
    <dbReference type="NCBI Taxonomy" id="2033802"/>
    <lineage>
        <taxon>Bacteria</taxon>
        <taxon>Pseudomonadati</taxon>
        <taxon>Pseudomonadota</taxon>
        <taxon>Gammaproteobacteria</taxon>
        <taxon>Oceanospirillales</taxon>
        <taxon>Halomonadaceae</taxon>
        <taxon>Billgrantia</taxon>
    </lineage>
</organism>
<proteinExistence type="predicted"/>
<dbReference type="Pfam" id="PF03480">
    <property type="entry name" value="DctP"/>
    <property type="match status" value="1"/>
</dbReference>
<gene>
    <name evidence="3" type="ORF">C1H69_19835</name>
</gene>
<comment type="caution">
    <text evidence="3">The sequence shown here is derived from an EMBL/GenBank/DDBJ whole genome shotgun (WGS) entry which is preliminary data.</text>
</comment>
<sequence>MTTFQRKARTVHTAFLPVTALGTLLLSATLMPGTASAVQTIDLTIGSSHPTTIPWVGMIPDVFIPKVNEILAEEGEYEVKWTEAYAGQLYGTNATLTSIQDGIADIGWVFSYMEPSRMPLSQISAYTPFTTSDPELMLDVMNELVRSVPELRAEWEEHDVVFLGATASDTYDIYTNFPVESLDDLKGARISAPGVLGVWLEPVGSAPVDGTLASYYTDIQTGVSQGVVGLATGNLSARIYEVSPYITQVNLGVVFSGGLAINQFAWDSLPEPVQDALIEAGQTYTRAHGRDMAERYGSSIERMVELGAEQSTPVQVNALSDEQRQQWIDSMPDLAQQWVERNEGRGLPARELLSTYMDAMRERGHEPELSWDQN</sequence>
<dbReference type="EMBL" id="PNRF01000041">
    <property type="protein sequence ID" value="PMR72890.1"/>
    <property type="molecule type" value="Genomic_DNA"/>
</dbReference>
<dbReference type="AlphaFoldDB" id="A0A2N7TXI2"/>
<dbReference type="PANTHER" id="PTHR33376:SF15">
    <property type="entry name" value="BLL6794 PROTEIN"/>
    <property type="match status" value="1"/>
</dbReference>
<dbReference type="Gene3D" id="3.40.190.170">
    <property type="entry name" value="Bacterial extracellular solute-binding protein, family 7"/>
    <property type="match status" value="1"/>
</dbReference>
<dbReference type="RefSeq" id="WP_102655112.1">
    <property type="nucleotide sequence ID" value="NZ_PNRF01000041.1"/>
</dbReference>
<evidence type="ECO:0000256" key="2">
    <source>
        <dbReference type="SAM" id="SignalP"/>
    </source>
</evidence>
<dbReference type="PANTHER" id="PTHR33376">
    <property type="match status" value="1"/>
</dbReference>
<name>A0A2N7TXI2_9GAMM</name>
<dbReference type="OrthoDB" id="6114763at2"/>
<dbReference type="NCBIfam" id="NF037995">
    <property type="entry name" value="TRAP_S1"/>
    <property type="match status" value="1"/>
</dbReference>
<dbReference type="CDD" id="cd13666">
    <property type="entry name" value="PBP2_TRAP_DctP_like_1"/>
    <property type="match status" value="1"/>
</dbReference>
<dbReference type="InterPro" id="IPR018389">
    <property type="entry name" value="DctP_fam"/>
</dbReference>
<evidence type="ECO:0000256" key="1">
    <source>
        <dbReference type="ARBA" id="ARBA00022729"/>
    </source>
</evidence>
<dbReference type="GO" id="GO:0055085">
    <property type="term" value="P:transmembrane transport"/>
    <property type="evidence" value="ECO:0007669"/>
    <property type="project" value="InterPro"/>
</dbReference>
<evidence type="ECO:0000313" key="4">
    <source>
        <dbReference type="Proteomes" id="UP000235803"/>
    </source>
</evidence>
<feature type="chain" id="PRO_5014847388" description="C4-dicarboxylate ABC transporter substrate-binding protein" evidence="2">
    <location>
        <begin position="38"/>
        <end position="374"/>
    </location>
</feature>
<evidence type="ECO:0008006" key="5">
    <source>
        <dbReference type="Google" id="ProtNLM"/>
    </source>
</evidence>
<keyword evidence="1 2" id="KW-0732">Signal</keyword>
<evidence type="ECO:0000313" key="3">
    <source>
        <dbReference type="EMBL" id="PMR72890.1"/>
    </source>
</evidence>
<keyword evidence="4" id="KW-1185">Reference proteome</keyword>
<accession>A0A2N7TXI2</accession>